<evidence type="ECO:0000313" key="1">
    <source>
        <dbReference type="EMBL" id="MBX51192.1"/>
    </source>
</evidence>
<dbReference type="AlphaFoldDB" id="A0A2P2P8Z4"/>
<name>A0A2P2P8Z4_RHIMU</name>
<protein>
    <submittedName>
        <fullName evidence="1">Uncharacterized protein</fullName>
    </submittedName>
</protein>
<sequence length="58" mass="6836">MLTYWNNQKFVVQQIKNLESVRLFSVQTTTTKYLQAIQPVNEQKTTLGLCEYSLIRLL</sequence>
<organism evidence="1">
    <name type="scientific">Rhizophora mucronata</name>
    <name type="common">Asiatic mangrove</name>
    <dbReference type="NCBI Taxonomy" id="61149"/>
    <lineage>
        <taxon>Eukaryota</taxon>
        <taxon>Viridiplantae</taxon>
        <taxon>Streptophyta</taxon>
        <taxon>Embryophyta</taxon>
        <taxon>Tracheophyta</taxon>
        <taxon>Spermatophyta</taxon>
        <taxon>Magnoliopsida</taxon>
        <taxon>eudicotyledons</taxon>
        <taxon>Gunneridae</taxon>
        <taxon>Pentapetalae</taxon>
        <taxon>rosids</taxon>
        <taxon>fabids</taxon>
        <taxon>Malpighiales</taxon>
        <taxon>Rhizophoraceae</taxon>
        <taxon>Rhizophora</taxon>
    </lineage>
</organism>
<accession>A0A2P2P8Z4</accession>
<reference evidence="1" key="1">
    <citation type="submission" date="2018-02" db="EMBL/GenBank/DDBJ databases">
        <title>Rhizophora mucronata_Transcriptome.</title>
        <authorList>
            <person name="Meera S.P."/>
            <person name="Sreeshan A."/>
            <person name="Augustine A."/>
        </authorList>
    </citation>
    <scope>NUCLEOTIDE SEQUENCE</scope>
    <source>
        <tissue evidence="1">Leaf</tissue>
    </source>
</reference>
<dbReference type="EMBL" id="GGEC01070708">
    <property type="protein sequence ID" value="MBX51192.1"/>
    <property type="molecule type" value="Transcribed_RNA"/>
</dbReference>
<proteinExistence type="predicted"/>